<gene>
    <name evidence="3" type="ordered locus">Sgly_0292</name>
</gene>
<keyword evidence="4" id="KW-1185">Reference proteome</keyword>
<reference evidence="4" key="2">
    <citation type="submission" date="2011-02" db="EMBL/GenBank/DDBJ databases">
        <title>The complete genome of Syntrophobotulus glycolicus DSM 8271.</title>
        <authorList>
            <person name="Lucas S."/>
            <person name="Copeland A."/>
            <person name="Lapidus A."/>
            <person name="Bruce D."/>
            <person name="Goodwin L."/>
            <person name="Pitluck S."/>
            <person name="Kyrpides N."/>
            <person name="Mavromatis K."/>
            <person name="Pagani I."/>
            <person name="Ivanova N."/>
            <person name="Mikhailova N."/>
            <person name="Chertkov O."/>
            <person name="Held B."/>
            <person name="Detter J.C."/>
            <person name="Tapia R."/>
            <person name="Han C."/>
            <person name="Land M."/>
            <person name="Hauser L."/>
            <person name="Markowitz V."/>
            <person name="Cheng J.-F."/>
            <person name="Hugenholtz P."/>
            <person name="Woyke T."/>
            <person name="Wu D."/>
            <person name="Spring S."/>
            <person name="Schroeder M."/>
            <person name="Brambilla E."/>
            <person name="Klenk H.-P."/>
            <person name="Eisen J.A."/>
        </authorList>
    </citation>
    <scope>NUCLEOTIDE SEQUENCE [LARGE SCALE GENOMIC DNA]</scope>
    <source>
        <strain evidence="4">DSM 8271 / FlGlyR</strain>
    </source>
</reference>
<feature type="compositionally biased region" description="Basic and acidic residues" evidence="1">
    <location>
        <begin position="73"/>
        <end position="93"/>
    </location>
</feature>
<keyword evidence="2" id="KW-0812">Transmembrane</keyword>
<reference evidence="3 4" key="1">
    <citation type="journal article" date="2011" name="Stand. Genomic Sci.">
        <title>Complete genome sequence of Syntrophobotulus glycolicus type strain (FlGlyR).</title>
        <authorList>
            <person name="Han C."/>
            <person name="Mwirichia R."/>
            <person name="Chertkov O."/>
            <person name="Held B."/>
            <person name="Lapidus A."/>
            <person name="Nolan M."/>
            <person name="Lucas S."/>
            <person name="Hammon N."/>
            <person name="Deshpande S."/>
            <person name="Cheng J.F."/>
            <person name="Tapia R."/>
            <person name="Goodwin L."/>
            <person name="Pitluck S."/>
            <person name="Huntemann M."/>
            <person name="Liolios K."/>
            <person name="Ivanova N."/>
            <person name="Pagani I."/>
            <person name="Mavromatis K."/>
            <person name="Ovchinikova G."/>
            <person name="Pati A."/>
            <person name="Chen A."/>
            <person name="Palaniappan K."/>
            <person name="Land M."/>
            <person name="Hauser L."/>
            <person name="Brambilla E.M."/>
            <person name="Rohde M."/>
            <person name="Spring S."/>
            <person name="Sikorski J."/>
            <person name="Goker M."/>
            <person name="Woyke T."/>
            <person name="Bristow J."/>
            <person name="Eisen J.A."/>
            <person name="Markowitz V."/>
            <person name="Hugenholtz P."/>
            <person name="Kyrpides N.C."/>
            <person name="Klenk H.P."/>
            <person name="Detter J.C."/>
        </authorList>
    </citation>
    <scope>NUCLEOTIDE SEQUENCE [LARGE SCALE GENOMIC DNA]</scope>
    <source>
        <strain evidence="4">DSM 8271 / FlGlyR</strain>
    </source>
</reference>
<feature type="compositionally biased region" description="Basic and acidic residues" evidence="1">
    <location>
        <begin position="157"/>
        <end position="168"/>
    </location>
</feature>
<dbReference type="Proteomes" id="UP000007488">
    <property type="component" value="Chromosome"/>
</dbReference>
<dbReference type="STRING" id="645991.Sgly_0292"/>
<accession>F0SWW9</accession>
<keyword evidence="2" id="KW-0472">Membrane</keyword>
<feature type="compositionally biased region" description="Basic and acidic residues" evidence="1">
    <location>
        <begin position="34"/>
        <end position="59"/>
    </location>
</feature>
<feature type="transmembrane region" description="Helical" evidence="2">
    <location>
        <begin position="250"/>
        <end position="269"/>
    </location>
</feature>
<evidence type="ECO:0000256" key="2">
    <source>
        <dbReference type="SAM" id="Phobius"/>
    </source>
</evidence>
<dbReference type="KEGG" id="sgy:Sgly_0292"/>
<name>F0SWW9_SYNGF</name>
<feature type="compositionally biased region" description="Low complexity" evidence="1">
    <location>
        <begin position="138"/>
        <end position="147"/>
    </location>
</feature>
<keyword evidence="2" id="KW-1133">Transmembrane helix</keyword>
<evidence type="ECO:0000313" key="4">
    <source>
        <dbReference type="Proteomes" id="UP000007488"/>
    </source>
</evidence>
<evidence type="ECO:0000313" key="3">
    <source>
        <dbReference type="EMBL" id="ADY54659.1"/>
    </source>
</evidence>
<proteinExistence type="predicted"/>
<dbReference type="HOGENOM" id="CLU_1026472_0_0_9"/>
<feature type="compositionally biased region" description="Basic and acidic residues" evidence="1">
    <location>
        <begin position="114"/>
        <end position="135"/>
    </location>
</feature>
<organism evidence="3 4">
    <name type="scientific">Syntrophobotulus glycolicus (strain DSM 8271 / FlGlyR)</name>
    <dbReference type="NCBI Taxonomy" id="645991"/>
    <lineage>
        <taxon>Bacteria</taxon>
        <taxon>Bacillati</taxon>
        <taxon>Bacillota</taxon>
        <taxon>Clostridia</taxon>
        <taxon>Eubacteriales</taxon>
        <taxon>Desulfitobacteriaceae</taxon>
        <taxon>Syntrophobotulus</taxon>
    </lineage>
</organism>
<protein>
    <submittedName>
        <fullName evidence="3">Uncharacterized protein</fullName>
    </submittedName>
</protein>
<sequence length="271" mass="30320">MEKELWLDKQEIEQLLSGSLFWQDVQNRADIKIMHKPKEDPSTVEEQKPTGNFMRDELWGNRGTEQKSAAVISKDRPGQDRISEISEAEKDDGQMGIALAEPDLTEAGPVEAEIPEKESEKSPRNESEAEVKTEATETEQAAAPVPAAEERNDEEAFQTKHREGKPDNDEVQAENIEAEETAESVQNGVSLSGPEEFMEMGPQTGSIPEIEEMEKSLEKTFGNGNEFKKLILERELEKGFENRPFDGIKIVALMGIVAAITIAVWIFFLSK</sequence>
<feature type="region of interest" description="Disordered" evidence="1">
    <location>
        <begin position="34"/>
        <end position="171"/>
    </location>
</feature>
<evidence type="ECO:0000256" key="1">
    <source>
        <dbReference type="SAM" id="MobiDB-lite"/>
    </source>
</evidence>
<dbReference type="AlphaFoldDB" id="F0SWW9"/>
<dbReference type="RefSeq" id="WP_013623530.1">
    <property type="nucleotide sequence ID" value="NC_015172.1"/>
</dbReference>
<dbReference type="EMBL" id="CP002547">
    <property type="protein sequence ID" value="ADY54659.1"/>
    <property type="molecule type" value="Genomic_DNA"/>
</dbReference>